<evidence type="ECO:0000313" key="2">
    <source>
        <dbReference type="Proteomes" id="UP001202328"/>
    </source>
</evidence>
<accession>A0AAD4X9T7</accession>
<organism evidence="1 2">
    <name type="scientific">Papaver atlanticum</name>
    <dbReference type="NCBI Taxonomy" id="357466"/>
    <lineage>
        <taxon>Eukaryota</taxon>
        <taxon>Viridiplantae</taxon>
        <taxon>Streptophyta</taxon>
        <taxon>Embryophyta</taxon>
        <taxon>Tracheophyta</taxon>
        <taxon>Spermatophyta</taxon>
        <taxon>Magnoliopsida</taxon>
        <taxon>Ranunculales</taxon>
        <taxon>Papaveraceae</taxon>
        <taxon>Papaveroideae</taxon>
        <taxon>Papaver</taxon>
    </lineage>
</organism>
<gene>
    <name evidence="1" type="ORF">MKW98_000047</name>
</gene>
<keyword evidence="2" id="KW-1185">Reference proteome</keyword>
<proteinExistence type="predicted"/>
<sequence length="327" mass="36828">MADNVTAEDIKNFYLDGRALYRGMIVNGGKDLVACIYAIALWISLEGMGFPNLVQKLLKIHDMVVDMILDEAILCFRWLQSVTPPAPVVSVSDMPLTEELMGGKPLNLLLVYTNRMNVLAKVNHRVFESFSIAFDDIIQEVSGMSFAQLNLQPLMQDQHDCHAYPYHYPQQEAPVVGGPSVYHSVFQCKPLYGLKRSDGVPIGMYPVFKPSALMFSGGSTSSVPMNLPSHTLLDEKEHHSDIKRGIFFTFYRENPVQQRELQGFLERSFGEGCIQKVTMQQVPNDEQPLWASVIFYSETPVLAIMKGRETAPMTINGKKVWAGKEWM</sequence>
<reference evidence="1" key="1">
    <citation type="submission" date="2022-04" db="EMBL/GenBank/DDBJ databases">
        <title>A functionally conserved STORR gene fusion in Papaver species that diverged 16.8 million years ago.</title>
        <authorList>
            <person name="Catania T."/>
        </authorList>
    </citation>
    <scope>NUCLEOTIDE SEQUENCE</scope>
    <source>
        <strain evidence="1">S-188037</strain>
    </source>
</reference>
<comment type="caution">
    <text evidence="1">The sequence shown here is derived from an EMBL/GenBank/DDBJ whole genome shotgun (WGS) entry which is preliminary data.</text>
</comment>
<dbReference type="PANTHER" id="PTHR33527:SF14">
    <property type="entry name" value="OS07G0274300 PROTEIN"/>
    <property type="match status" value="1"/>
</dbReference>
<dbReference type="EMBL" id="JAJJMB010012606">
    <property type="protein sequence ID" value="KAI3875370.1"/>
    <property type="molecule type" value="Genomic_DNA"/>
</dbReference>
<evidence type="ECO:0000313" key="1">
    <source>
        <dbReference type="EMBL" id="KAI3875370.1"/>
    </source>
</evidence>
<dbReference type="Proteomes" id="UP001202328">
    <property type="component" value="Unassembled WGS sequence"/>
</dbReference>
<name>A0AAD4X9T7_9MAGN</name>
<dbReference type="PANTHER" id="PTHR33527">
    <property type="entry name" value="OS07G0274300 PROTEIN"/>
    <property type="match status" value="1"/>
</dbReference>
<protein>
    <submittedName>
        <fullName evidence="1">Uncharacterized protein</fullName>
    </submittedName>
</protein>
<dbReference type="AlphaFoldDB" id="A0AAD4X9T7"/>